<dbReference type="AlphaFoldDB" id="A0A6P8WTJ0"/>
<feature type="transmembrane region" description="Helical" evidence="1">
    <location>
        <begin position="6"/>
        <end position="24"/>
    </location>
</feature>
<keyword evidence="1" id="KW-0472">Membrane</keyword>
<dbReference type="Proteomes" id="UP000515160">
    <property type="component" value="Chromosome 2L"/>
</dbReference>
<feature type="transmembrane region" description="Helical" evidence="1">
    <location>
        <begin position="65"/>
        <end position="87"/>
    </location>
</feature>
<reference evidence="3" key="1">
    <citation type="submission" date="2025-08" db="UniProtKB">
        <authorList>
            <consortium name="RefSeq"/>
        </authorList>
    </citation>
    <scope>IDENTIFICATION</scope>
    <source>
        <strain evidence="3">15112-1751.03</strain>
        <tissue evidence="3">Whole Adult</tissue>
    </source>
</reference>
<sequence>MASLESVLIAGLLHVIFHFALLVDRLKGLDTPGPRIPTMIICAALMDLIYDCRIVPLGLSRLPNVIKIMCECLVAMLLMEVGILVIWEALEFSIYLIVHTMALNIMSGEFYAKYETLIIGAFTIPVAIGILIMTSKVTHHLQDFYRRYLAPKTNVSLQMENTMNFFERSPQYRRKKIYEALSKYNTPMWQTPFDRTSKKPNLWL</sequence>
<evidence type="ECO:0000256" key="1">
    <source>
        <dbReference type="SAM" id="Phobius"/>
    </source>
</evidence>
<feature type="transmembrane region" description="Helical" evidence="1">
    <location>
        <begin position="118"/>
        <end position="137"/>
    </location>
</feature>
<keyword evidence="1" id="KW-0812">Transmembrane</keyword>
<gene>
    <name evidence="3" type="primary">LOC117566211</name>
</gene>
<evidence type="ECO:0000313" key="3">
    <source>
        <dbReference type="RefSeq" id="XP_034101640.1"/>
    </source>
</evidence>
<dbReference type="RefSeq" id="XP_034101640.1">
    <property type="nucleotide sequence ID" value="XM_034245749.2"/>
</dbReference>
<dbReference type="InterPro" id="IPR032145">
    <property type="entry name" value="DUF4818"/>
</dbReference>
<accession>A0A6P8WTJ0</accession>
<dbReference type="OrthoDB" id="7882700at2759"/>
<name>A0A6P8WTJ0_DROAB</name>
<proteinExistence type="predicted"/>
<dbReference type="GeneID" id="117566211"/>
<keyword evidence="2" id="KW-1185">Reference proteome</keyword>
<dbReference type="Pfam" id="PF16089">
    <property type="entry name" value="DUF4818"/>
    <property type="match status" value="1"/>
</dbReference>
<organism evidence="2 3">
    <name type="scientific">Drosophila albomicans</name>
    <name type="common">Fruit fly</name>
    <dbReference type="NCBI Taxonomy" id="7291"/>
    <lineage>
        <taxon>Eukaryota</taxon>
        <taxon>Metazoa</taxon>
        <taxon>Ecdysozoa</taxon>
        <taxon>Arthropoda</taxon>
        <taxon>Hexapoda</taxon>
        <taxon>Insecta</taxon>
        <taxon>Pterygota</taxon>
        <taxon>Neoptera</taxon>
        <taxon>Endopterygota</taxon>
        <taxon>Diptera</taxon>
        <taxon>Brachycera</taxon>
        <taxon>Muscomorpha</taxon>
        <taxon>Ephydroidea</taxon>
        <taxon>Drosophilidae</taxon>
        <taxon>Drosophila</taxon>
    </lineage>
</organism>
<evidence type="ECO:0000313" key="2">
    <source>
        <dbReference type="Proteomes" id="UP000515160"/>
    </source>
</evidence>
<keyword evidence="1" id="KW-1133">Transmembrane helix</keyword>
<protein>
    <submittedName>
        <fullName evidence="3">Uncharacterized protein LOC117566211</fullName>
    </submittedName>
</protein>